<evidence type="ECO:0000313" key="4">
    <source>
        <dbReference type="EnsemblProtists" id="PYU1_T005021"/>
    </source>
</evidence>
<dbReference type="SMART" id="SM00175">
    <property type="entry name" value="RAB"/>
    <property type="match status" value="1"/>
</dbReference>
<dbReference type="NCBIfam" id="TIGR00231">
    <property type="entry name" value="small_GTP"/>
    <property type="match status" value="1"/>
</dbReference>
<dbReference type="SUPFAM" id="SSF52540">
    <property type="entry name" value="P-loop containing nucleoside triphosphate hydrolases"/>
    <property type="match status" value="1"/>
</dbReference>
<keyword evidence="5" id="KW-1185">Reference proteome</keyword>
<dbReference type="EMBL" id="GL376564">
    <property type="status" value="NOT_ANNOTATED_CDS"/>
    <property type="molecule type" value="Genomic_DNA"/>
</dbReference>
<evidence type="ECO:0000256" key="1">
    <source>
        <dbReference type="ARBA" id="ARBA00022741"/>
    </source>
</evidence>
<keyword evidence="3" id="KW-1133">Transmembrane helix</keyword>
<dbReference type="Pfam" id="PF00071">
    <property type="entry name" value="Ras"/>
    <property type="match status" value="1"/>
</dbReference>
<dbReference type="InParanoid" id="K3WJ79"/>
<dbReference type="AlphaFoldDB" id="K3WJ79"/>
<dbReference type="InterPro" id="IPR027417">
    <property type="entry name" value="P-loop_NTPase"/>
</dbReference>
<dbReference type="InterPro" id="IPR050227">
    <property type="entry name" value="Rab"/>
</dbReference>
<dbReference type="InterPro" id="IPR005225">
    <property type="entry name" value="Small_GTP-bd"/>
</dbReference>
<dbReference type="GO" id="GO:0003924">
    <property type="term" value="F:GTPase activity"/>
    <property type="evidence" value="ECO:0007669"/>
    <property type="project" value="InterPro"/>
</dbReference>
<name>K3WJ79_GLOUD</name>
<dbReference type="Gene3D" id="3.40.50.300">
    <property type="entry name" value="P-loop containing nucleotide triphosphate hydrolases"/>
    <property type="match status" value="1"/>
</dbReference>
<dbReference type="PROSITE" id="PS51421">
    <property type="entry name" value="RAS"/>
    <property type="match status" value="1"/>
</dbReference>
<keyword evidence="3" id="KW-0472">Membrane</keyword>
<dbReference type="EnsemblProtists" id="PYU1_T005021">
    <property type="protein sequence ID" value="PYU1_T005021"/>
    <property type="gene ID" value="PYU1_G005010"/>
</dbReference>
<organism evidence="4 5">
    <name type="scientific">Globisporangium ultimum (strain ATCC 200006 / CBS 805.95 / DAOM BR144)</name>
    <name type="common">Pythium ultimum</name>
    <dbReference type="NCBI Taxonomy" id="431595"/>
    <lineage>
        <taxon>Eukaryota</taxon>
        <taxon>Sar</taxon>
        <taxon>Stramenopiles</taxon>
        <taxon>Oomycota</taxon>
        <taxon>Peronosporomycetes</taxon>
        <taxon>Pythiales</taxon>
        <taxon>Pythiaceae</taxon>
        <taxon>Globisporangium</taxon>
    </lineage>
</organism>
<dbReference type="OMA" id="VIQADHY"/>
<dbReference type="SMART" id="SM00173">
    <property type="entry name" value="RAS"/>
    <property type="match status" value="1"/>
</dbReference>
<dbReference type="Proteomes" id="UP000019132">
    <property type="component" value="Unassembled WGS sequence"/>
</dbReference>
<dbReference type="GO" id="GO:0005525">
    <property type="term" value="F:GTP binding"/>
    <property type="evidence" value="ECO:0007669"/>
    <property type="project" value="UniProtKB-KW"/>
</dbReference>
<dbReference type="PANTHER" id="PTHR47977">
    <property type="entry name" value="RAS-RELATED PROTEIN RAB"/>
    <property type="match status" value="1"/>
</dbReference>
<reference evidence="4" key="3">
    <citation type="submission" date="2015-02" db="UniProtKB">
        <authorList>
            <consortium name="EnsemblProtists"/>
        </authorList>
    </citation>
    <scope>IDENTIFICATION</scope>
    <source>
        <strain evidence="4">DAOM BR144</strain>
    </source>
</reference>
<feature type="transmembrane region" description="Helical" evidence="3">
    <location>
        <begin position="281"/>
        <end position="302"/>
    </location>
</feature>
<reference evidence="5" key="2">
    <citation type="submission" date="2010-04" db="EMBL/GenBank/DDBJ databases">
        <authorList>
            <person name="Buell R."/>
            <person name="Hamilton J."/>
            <person name="Hostetler J."/>
        </authorList>
    </citation>
    <scope>NUCLEOTIDE SEQUENCE [LARGE SCALE GENOMIC DNA]</scope>
    <source>
        <strain evidence="5">DAOM:BR144</strain>
    </source>
</reference>
<keyword evidence="2" id="KW-0342">GTP-binding</keyword>
<dbReference type="CDD" id="cd00154">
    <property type="entry name" value="Rab"/>
    <property type="match status" value="1"/>
</dbReference>
<keyword evidence="1" id="KW-0547">Nucleotide-binding</keyword>
<dbReference type="VEuPathDB" id="FungiDB:PYU1_G005010"/>
<sequence>MVAHVQDNAIFSIMPVNPKKKLCPAHKVIVLGSARVGKTTLVRQLASKIETASMSPASITGDYVERMAHVRGHEQLLKMQLWDTAGQGAWGRGATALPNSYFRGARGAILVFDMANRSSFKEILTTWVHHLANFHNNSEPLSVTLVANQTSTSKRQVSTDEGQWLAKVIQADHYFEFKSTDRHFDTCFNAIATNMTAPAPWRVCMVEAASAIQRLRSVVHKPKPLPLAITTSEPSCGFQVPKLQSPTVQLVPQQYYSEMAPTWSPLSLEKLCATQRRAAELLAIPVVGLLLLVLLSLLLAAWNDCGEAAFGAIIVSAWSDRTIRVV</sequence>
<accession>K3WJ79</accession>
<evidence type="ECO:0000313" key="5">
    <source>
        <dbReference type="Proteomes" id="UP000019132"/>
    </source>
</evidence>
<dbReference type="STRING" id="431595.K3WJ79"/>
<dbReference type="InterPro" id="IPR001806">
    <property type="entry name" value="Small_GTPase"/>
</dbReference>
<dbReference type="eggNOG" id="KOG0080">
    <property type="taxonomic scope" value="Eukaryota"/>
</dbReference>
<evidence type="ECO:0000256" key="2">
    <source>
        <dbReference type="ARBA" id="ARBA00023134"/>
    </source>
</evidence>
<dbReference type="PROSITE" id="PS51419">
    <property type="entry name" value="RAB"/>
    <property type="match status" value="1"/>
</dbReference>
<reference evidence="5" key="1">
    <citation type="journal article" date="2010" name="Genome Biol.">
        <title>Genome sequence of the necrotrophic plant pathogen Pythium ultimum reveals original pathogenicity mechanisms and effector repertoire.</title>
        <authorList>
            <person name="Levesque C.A."/>
            <person name="Brouwer H."/>
            <person name="Cano L."/>
            <person name="Hamilton J.P."/>
            <person name="Holt C."/>
            <person name="Huitema E."/>
            <person name="Raffaele S."/>
            <person name="Robideau G.P."/>
            <person name="Thines M."/>
            <person name="Win J."/>
            <person name="Zerillo M.M."/>
            <person name="Beakes G.W."/>
            <person name="Boore J.L."/>
            <person name="Busam D."/>
            <person name="Dumas B."/>
            <person name="Ferriera S."/>
            <person name="Fuerstenberg S.I."/>
            <person name="Gachon C.M."/>
            <person name="Gaulin E."/>
            <person name="Govers F."/>
            <person name="Grenville-Briggs L."/>
            <person name="Horner N."/>
            <person name="Hostetler J."/>
            <person name="Jiang R.H."/>
            <person name="Johnson J."/>
            <person name="Krajaejun T."/>
            <person name="Lin H."/>
            <person name="Meijer H.J."/>
            <person name="Moore B."/>
            <person name="Morris P."/>
            <person name="Phuntmart V."/>
            <person name="Puiu D."/>
            <person name="Shetty J."/>
            <person name="Stajich J.E."/>
            <person name="Tripathy S."/>
            <person name="Wawra S."/>
            <person name="van West P."/>
            <person name="Whitty B.R."/>
            <person name="Coutinho P.M."/>
            <person name="Henrissat B."/>
            <person name="Martin F."/>
            <person name="Thomas P.D."/>
            <person name="Tyler B.M."/>
            <person name="De Vries R.P."/>
            <person name="Kamoun S."/>
            <person name="Yandell M."/>
            <person name="Tisserat N."/>
            <person name="Buell C.R."/>
        </authorList>
    </citation>
    <scope>NUCLEOTIDE SEQUENCE</scope>
    <source>
        <strain evidence="5">DAOM:BR144</strain>
    </source>
</reference>
<dbReference type="PRINTS" id="PR00449">
    <property type="entry name" value="RASTRNSFRMNG"/>
</dbReference>
<dbReference type="HOGENOM" id="CLU_853865_0_0_1"/>
<proteinExistence type="predicted"/>
<keyword evidence="3" id="KW-0812">Transmembrane</keyword>
<protein>
    <submittedName>
        <fullName evidence="4">Uncharacterized protein</fullName>
    </submittedName>
</protein>
<evidence type="ECO:0000256" key="3">
    <source>
        <dbReference type="SAM" id="Phobius"/>
    </source>
</evidence>